<evidence type="ECO:0000256" key="1">
    <source>
        <dbReference type="ARBA" id="ARBA00022475"/>
    </source>
</evidence>
<dbReference type="PANTHER" id="PTHR30309:SF0">
    <property type="entry name" value="GLYCEROL-3-PHOSPHATE ACYLTRANSFERASE-RELATED"/>
    <property type="match status" value="1"/>
</dbReference>
<dbReference type="AlphaFoldDB" id="E4LAL9"/>
<evidence type="ECO:0000256" key="4">
    <source>
        <dbReference type="ARBA" id="ARBA00022692"/>
    </source>
</evidence>
<dbReference type="InterPro" id="IPR003811">
    <property type="entry name" value="G3P_acylTferase_PlsY"/>
</dbReference>
<keyword evidence="11" id="KW-0012">Acyltransferase</keyword>
<reference evidence="11 12" key="1">
    <citation type="submission" date="2010-11" db="EMBL/GenBank/DDBJ databases">
        <authorList>
            <person name="Durkin A.S."/>
            <person name="Madupu R."/>
            <person name="Torralba M."/>
            <person name="Gillis M."/>
            <person name="Methe B."/>
            <person name="Sutton G."/>
            <person name="Nelson K.E."/>
        </authorList>
    </citation>
    <scope>NUCLEOTIDE SEQUENCE [LARGE SCALE GENOMIC DNA]</scope>
    <source>
        <strain evidence="11 12">UPII 345-E</strain>
    </source>
</reference>
<evidence type="ECO:0000256" key="9">
    <source>
        <dbReference type="ARBA" id="ARBA00023264"/>
    </source>
</evidence>
<feature type="transmembrane region" description="Helical" evidence="10">
    <location>
        <begin position="157"/>
        <end position="173"/>
    </location>
</feature>
<dbReference type="GO" id="GO:0008654">
    <property type="term" value="P:phospholipid biosynthetic process"/>
    <property type="evidence" value="ECO:0007669"/>
    <property type="project" value="UniProtKB-UniRule"/>
</dbReference>
<evidence type="ECO:0000256" key="10">
    <source>
        <dbReference type="HAMAP-Rule" id="MF_01043"/>
    </source>
</evidence>
<keyword evidence="7 10" id="KW-0472">Membrane</keyword>
<keyword evidence="2 10" id="KW-0444">Lipid biosynthesis</keyword>
<evidence type="ECO:0000313" key="12">
    <source>
        <dbReference type="Proteomes" id="UP000004594"/>
    </source>
</evidence>
<dbReference type="eggNOG" id="COG0344">
    <property type="taxonomic scope" value="Bacteria"/>
</dbReference>
<dbReference type="HAMAP" id="MF_01043">
    <property type="entry name" value="PlsY"/>
    <property type="match status" value="1"/>
</dbReference>
<proteinExistence type="inferred from homology"/>
<evidence type="ECO:0000256" key="5">
    <source>
        <dbReference type="ARBA" id="ARBA00022989"/>
    </source>
</evidence>
<gene>
    <name evidence="10 11" type="primary">plsY</name>
    <name evidence="11" type="ORF">HMPREF9220_0284</name>
</gene>
<sequence length="192" mass="21076">MLKSYIVIFLAYFIGAIPSGYWIGKVFYKVNLKKEGSKNIGATNAYRVLGKKAGAAVFICDVAKGFIAASLGSFSPEIALYCAVAALIGNNWSIFLKFKSGKGVACGLGAFTYLCPLATLAAFIVWLVIFLWKKIVSLASIISVPFVPLVMYFAEKPWQYVLFSVLAGILVIFKHKSNIERLIKGEEKQIIK</sequence>
<keyword evidence="9 10" id="KW-1208">Phospholipid metabolism</keyword>
<comment type="catalytic activity">
    <reaction evidence="10">
        <text>an acyl phosphate + sn-glycerol 3-phosphate = a 1-acyl-sn-glycero-3-phosphate + phosphate</text>
        <dbReference type="Rhea" id="RHEA:34075"/>
        <dbReference type="ChEBI" id="CHEBI:43474"/>
        <dbReference type="ChEBI" id="CHEBI:57597"/>
        <dbReference type="ChEBI" id="CHEBI:57970"/>
        <dbReference type="ChEBI" id="CHEBI:59918"/>
        <dbReference type="EC" id="2.3.1.275"/>
    </reaction>
</comment>
<feature type="transmembrane region" description="Helical" evidence="10">
    <location>
        <begin position="6"/>
        <end position="24"/>
    </location>
</feature>
<evidence type="ECO:0000256" key="2">
    <source>
        <dbReference type="ARBA" id="ARBA00022516"/>
    </source>
</evidence>
<comment type="similarity">
    <text evidence="10">Belongs to the PlsY family.</text>
</comment>
<keyword evidence="8 10" id="KW-0594">Phospholipid biosynthesis</keyword>
<keyword evidence="1 10" id="KW-1003">Cell membrane</keyword>
<comment type="caution">
    <text evidence="10">Lacks conserved residue(s) required for the propagation of feature annotation.</text>
</comment>
<dbReference type="Pfam" id="PF02660">
    <property type="entry name" value="G3P_acyltransf"/>
    <property type="match status" value="1"/>
</dbReference>
<dbReference type="UniPathway" id="UPA00085"/>
<comment type="subunit">
    <text evidence="10">Probably interacts with PlsX.</text>
</comment>
<dbReference type="GO" id="GO:0043772">
    <property type="term" value="F:acyl-phosphate glycerol-3-phosphate acyltransferase activity"/>
    <property type="evidence" value="ECO:0007669"/>
    <property type="project" value="UniProtKB-UniRule"/>
</dbReference>
<dbReference type="EC" id="2.3.1.275" evidence="10"/>
<accession>E4LAL9</accession>
<evidence type="ECO:0000256" key="3">
    <source>
        <dbReference type="ARBA" id="ARBA00022679"/>
    </source>
</evidence>
<keyword evidence="3 10" id="KW-0808">Transferase</keyword>
<dbReference type="OrthoDB" id="9777124at2"/>
<comment type="pathway">
    <text evidence="10">Lipid metabolism; phospholipid metabolism.</text>
</comment>
<comment type="caution">
    <text evidence="11">The sequence shown here is derived from an EMBL/GenBank/DDBJ whole genome shotgun (WGS) entry which is preliminary data.</text>
</comment>
<dbReference type="EMBL" id="AENT01000030">
    <property type="protein sequence ID" value="EFR42202.1"/>
    <property type="molecule type" value="Genomic_DNA"/>
</dbReference>
<dbReference type="SMART" id="SM01207">
    <property type="entry name" value="G3P_acyltransf"/>
    <property type="match status" value="1"/>
</dbReference>
<dbReference type="RefSeq" id="WP_007555253.1">
    <property type="nucleotide sequence ID" value="NZ_AENT01000030.1"/>
</dbReference>
<evidence type="ECO:0000256" key="8">
    <source>
        <dbReference type="ARBA" id="ARBA00023209"/>
    </source>
</evidence>
<dbReference type="NCBIfam" id="TIGR00023">
    <property type="entry name" value="glycerol-3-phosphate 1-O-acyltransferase PlsY"/>
    <property type="match status" value="1"/>
</dbReference>
<evidence type="ECO:0000313" key="11">
    <source>
        <dbReference type="EMBL" id="EFR42202.1"/>
    </source>
</evidence>
<keyword evidence="4 10" id="KW-0812">Transmembrane</keyword>
<dbReference type="PANTHER" id="PTHR30309">
    <property type="entry name" value="INNER MEMBRANE PROTEIN YGIH"/>
    <property type="match status" value="1"/>
</dbReference>
<comment type="subcellular location">
    <subcellularLocation>
        <location evidence="10">Cell membrane</location>
        <topology evidence="10">Multi-pass membrane protein</topology>
    </subcellularLocation>
</comment>
<dbReference type="Proteomes" id="UP000004594">
    <property type="component" value="Unassembled WGS sequence"/>
</dbReference>
<evidence type="ECO:0000256" key="6">
    <source>
        <dbReference type="ARBA" id="ARBA00023098"/>
    </source>
</evidence>
<organism evidence="11 12">
    <name type="scientific">Dialister micraerophilus UPII 345-E</name>
    <dbReference type="NCBI Taxonomy" id="910314"/>
    <lineage>
        <taxon>Bacteria</taxon>
        <taxon>Bacillati</taxon>
        <taxon>Bacillota</taxon>
        <taxon>Negativicutes</taxon>
        <taxon>Veillonellales</taxon>
        <taxon>Veillonellaceae</taxon>
        <taxon>Dialister</taxon>
    </lineage>
</organism>
<evidence type="ECO:0000256" key="7">
    <source>
        <dbReference type="ARBA" id="ARBA00023136"/>
    </source>
</evidence>
<comment type="function">
    <text evidence="10">Catalyzes the transfer of an acyl group from acyl-phosphate (acyl-PO(4)) to glycerol-3-phosphate (G3P) to form lysophosphatidic acid (LPA). This enzyme utilizes acyl-phosphate as fatty acyl donor, but not acyl-CoA or acyl-ACP.</text>
</comment>
<protein>
    <recommendedName>
        <fullName evidence="10">Glycerol-3-phosphate acyltransferase</fullName>
    </recommendedName>
    <alternativeName>
        <fullName evidence="10">Acyl-PO4 G3P acyltransferase</fullName>
    </alternativeName>
    <alternativeName>
        <fullName evidence="10">Acyl-phosphate--glycerol-3-phosphate acyltransferase</fullName>
    </alternativeName>
    <alternativeName>
        <fullName evidence="10">G3P acyltransferase</fullName>
        <shortName evidence="10">GPAT</shortName>
        <ecNumber evidence="10">2.3.1.275</ecNumber>
    </alternativeName>
    <alternativeName>
        <fullName evidence="10">Lysophosphatidic acid synthase</fullName>
        <shortName evidence="10">LPA synthase</shortName>
    </alternativeName>
</protein>
<keyword evidence="6 10" id="KW-0443">Lipid metabolism</keyword>
<name>E4LAL9_9FIRM</name>
<keyword evidence="5 10" id="KW-1133">Transmembrane helix</keyword>
<dbReference type="GO" id="GO:0005886">
    <property type="term" value="C:plasma membrane"/>
    <property type="evidence" value="ECO:0007669"/>
    <property type="project" value="UniProtKB-SubCell"/>
</dbReference>
<feature type="transmembrane region" description="Helical" evidence="10">
    <location>
        <begin position="110"/>
        <end position="132"/>
    </location>
</feature>